<dbReference type="GO" id="GO:0005524">
    <property type="term" value="F:ATP binding"/>
    <property type="evidence" value="ECO:0007669"/>
    <property type="project" value="UniProtKB-KW"/>
</dbReference>
<dbReference type="AlphaFoldDB" id="A0A5C6B9R3"/>
<sequence>MLAAAPKTECSTVPDDLEHAHRLSAMGELAAGLAHEIQQRLTVIANYANGCVHRLENDRITTDELIALMKQIAETAMQANDITRRARNFSKKQAPEFEVLNLHEMLTMGVEFVRAQAEDEEVEISLQLQAVSPMVVADRTLISQVIMNLLLNAIESMASHPGERKLCVETATNGDEFLHVSISDTGVGIPAEIQLMVFEPFYTTKSNGMGIGLGLCRSIIEQHFGNMILESEKGAGAKIGFSLPRGIQT</sequence>
<keyword evidence="3" id="KW-0597">Phosphoprotein</keyword>
<evidence type="ECO:0000256" key="7">
    <source>
        <dbReference type="ARBA" id="ARBA00022840"/>
    </source>
</evidence>
<keyword evidence="11" id="KW-1185">Reference proteome</keyword>
<gene>
    <name evidence="10" type="primary">fixL_4</name>
    <name evidence="10" type="ORF">CA54_39360</name>
</gene>
<name>A0A5C6B9R3_9PLAN</name>
<dbReference type="SUPFAM" id="SSF47384">
    <property type="entry name" value="Homodimeric domain of signal transducing histidine kinase"/>
    <property type="match status" value="1"/>
</dbReference>
<evidence type="ECO:0000256" key="2">
    <source>
        <dbReference type="ARBA" id="ARBA00012438"/>
    </source>
</evidence>
<evidence type="ECO:0000256" key="1">
    <source>
        <dbReference type="ARBA" id="ARBA00000085"/>
    </source>
</evidence>
<keyword evidence="8" id="KW-0902">Two-component regulatory system</keyword>
<dbReference type="InterPro" id="IPR005467">
    <property type="entry name" value="His_kinase_dom"/>
</dbReference>
<comment type="catalytic activity">
    <reaction evidence="1">
        <text>ATP + protein L-histidine = ADP + protein N-phospho-L-histidine.</text>
        <dbReference type="EC" id="2.7.13.3"/>
    </reaction>
</comment>
<evidence type="ECO:0000256" key="3">
    <source>
        <dbReference type="ARBA" id="ARBA00022553"/>
    </source>
</evidence>
<dbReference type="PRINTS" id="PR00344">
    <property type="entry name" value="BCTRLSENSOR"/>
</dbReference>
<dbReference type="PANTHER" id="PTHR43065">
    <property type="entry name" value="SENSOR HISTIDINE KINASE"/>
    <property type="match status" value="1"/>
</dbReference>
<evidence type="ECO:0000256" key="6">
    <source>
        <dbReference type="ARBA" id="ARBA00022777"/>
    </source>
</evidence>
<keyword evidence="7" id="KW-0067">ATP-binding</keyword>
<dbReference type="InterPro" id="IPR036890">
    <property type="entry name" value="HATPase_C_sf"/>
</dbReference>
<dbReference type="SUPFAM" id="SSF55874">
    <property type="entry name" value="ATPase domain of HSP90 chaperone/DNA topoisomerase II/histidine kinase"/>
    <property type="match status" value="1"/>
</dbReference>
<dbReference type="PANTHER" id="PTHR43065:SF10">
    <property type="entry name" value="PEROXIDE STRESS-ACTIVATED HISTIDINE KINASE MAK3"/>
    <property type="match status" value="1"/>
</dbReference>
<keyword evidence="6" id="KW-0418">Kinase</keyword>
<dbReference type="GO" id="GO:0000155">
    <property type="term" value="F:phosphorelay sensor kinase activity"/>
    <property type="evidence" value="ECO:0007669"/>
    <property type="project" value="InterPro"/>
</dbReference>
<evidence type="ECO:0000256" key="5">
    <source>
        <dbReference type="ARBA" id="ARBA00022741"/>
    </source>
</evidence>
<dbReference type="InterPro" id="IPR036097">
    <property type="entry name" value="HisK_dim/P_sf"/>
</dbReference>
<accession>A0A5C6B9R3</accession>
<dbReference type="Pfam" id="PF02518">
    <property type="entry name" value="HATPase_c"/>
    <property type="match status" value="1"/>
</dbReference>
<evidence type="ECO:0000313" key="11">
    <source>
        <dbReference type="Proteomes" id="UP000320735"/>
    </source>
</evidence>
<dbReference type="EC" id="2.7.13.3" evidence="2"/>
<dbReference type="InterPro" id="IPR004358">
    <property type="entry name" value="Sig_transdc_His_kin-like_C"/>
</dbReference>
<proteinExistence type="predicted"/>
<keyword evidence="5" id="KW-0547">Nucleotide-binding</keyword>
<protein>
    <recommendedName>
        <fullName evidence="2">histidine kinase</fullName>
        <ecNumber evidence="2">2.7.13.3</ecNumber>
    </recommendedName>
</protein>
<dbReference type="CDD" id="cd00082">
    <property type="entry name" value="HisKA"/>
    <property type="match status" value="1"/>
</dbReference>
<keyword evidence="4 10" id="KW-0808">Transferase</keyword>
<feature type="domain" description="Histidine kinase" evidence="9">
    <location>
        <begin position="32"/>
        <end position="247"/>
    </location>
</feature>
<dbReference type="EMBL" id="SJPP01000002">
    <property type="protein sequence ID" value="TWU08700.1"/>
    <property type="molecule type" value="Genomic_DNA"/>
</dbReference>
<evidence type="ECO:0000259" key="9">
    <source>
        <dbReference type="PROSITE" id="PS50109"/>
    </source>
</evidence>
<comment type="caution">
    <text evidence="10">The sequence shown here is derived from an EMBL/GenBank/DDBJ whole genome shotgun (WGS) entry which is preliminary data.</text>
</comment>
<dbReference type="SMART" id="SM00387">
    <property type="entry name" value="HATPase_c"/>
    <property type="match status" value="1"/>
</dbReference>
<evidence type="ECO:0000313" key="10">
    <source>
        <dbReference type="EMBL" id="TWU08700.1"/>
    </source>
</evidence>
<dbReference type="OrthoDB" id="7568856at2"/>
<evidence type="ECO:0000256" key="8">
    <source>
        <dbReference type="ARBA" id="ARBA00023012"/>
    </source>
</evidence>
<dbReference type="InterPro" id="IPR003594">
    <property type="entry name" value="HATPase_dom"/>
</dbReference>
<dbReference type="InterPro" id="IPR003661">
    <property type="entry name" value="HisK_dim/P_dom"/>
</dbReference>
<evidence type="ECO:0000256" key="4">
    <source>
        <dbReference type="ARBA" id="ARBA00022679"/>
    </source>
</evidence>
<dbReference type="Gene3D" id="1.10.287.130">
    <property type="match status" value="1"/>
</dbReference>
<dbReference type="PROSITE" id="PS50109">
    <property type="entry name" value="HIS_KIN"/>
    <property type="match status" value="1"/>
</dbReference>
<dbReference type="RefSeq" id="WP_146372511.1">
    <property type="nucleotide sequence ID" value="NZ_SJPP01000002.1"/>
</dbReference>
<dbReference type="Proteomes" id="UP000320735">
    <property type="component" value="Unassembled WGS sequence"/>
</dbReference>
<organism evidence="10 11">
    <name type="scientific">Symmachiella macrocystis</name>
    <dbReference type="NCBI Taxonomy" id="2527985"/>
    <lineage>
        <taxon>Bacteria</taxon>
        <taxon>Pseudomonadati</taxon>
        <taxon>Planctomycetota</taxon>
        <taxon>Planctomycetia</taxon>
        <taxon>Planctomycetales</taxon>
        <taxon>Planctomycetaceae</taxon>
        <taxon>Symmachiella</taxon>
    </lineage>
</organism>
<dbReference type="Gene3D" id="3.30.565.10">
    <property type="entry name" value="Histidine kinase-like ATPase, C-terminal domain"/>
    <property type="match status" value="1"/>
</dbReference>
<reference evidence="10 11" key="1">
    <citation type="submission" date="2019-02" db="EMBL/GenBank/DDBJ databases">
        <title>Deep-cultivation of Planctomycetes and their phenomic and genomic characterization uncovers novel biology.</title>
        <authorList>
            <person name="Wiegand S."/>
            <person name="Jogler M."/>
            <person name="Boedeker C."/>
            <person name="Pinto D."/>
            <person name="Vollmers J."/>
            <person name="Rivas-Marin E."/>
            <person name="Kohn T."/>
            <person name="Peeters S.H."/>
            <person name="Heuer A."/>
            <person name="Rast P."/>
            <person name="Oberbeckmann S."/>
            <person name="Bunk B."/>
            <person name="Jeske O."/>
            <person name="Meyerdierks A."/>
            <person name="Storesund J.E."/>
            <person name="Kallscheuer N."/>
            <person name="Luecker S."/>
            <person name="Lage O.M."/>
            <person name="Pohl T."/>
            <person name="Merkel B.J."/>
            <person name="Hornburger P."/>
            <person name="Mueller R.-W."/>
            <person name="Bruemmer F."/>
            <person name="Labrenz M."/>
            <person name="Spormann A.M."/>
            <person name="Op Den Camp H."/>
            <person name="Overmann J."/>
            <person name="Amann R."/>
            <person name="Jetten M.S.M."/>
            <person name="Mascher T."/>
            <person name="Medema M.H."/>
            <person name="Devos D.P."/>
            <person name="Kaster A.-K."/>
            <person name="Ovreas L."/>
            <person name="Rohde M."/>
            <person name="Galperin M.Y."/>
            <person name="Jogler C."/>
        </authorList>
    </citation>
    <scope>NUCLEOTIDE SEQUENCE [LARGE SCALE GENOMIC DNA]</scope>
    <source>
        <strain evidence="10 11">CA54</strain>
    </source>
</reference>